<evidence type="ECO:0000256" key="8">
    <source>
        <dbReference type="ARBA" id="ARBA00022737"/>
    </source>
</evidence>
<evidence type="ECO:0000256" key="5">
    <source>
        <dbReference type="ARBA" id="ARBA00022537"/>
    </source>
</evidence>
<feature type="repeat" description="ANK" evidence="12">
    <location>
        <begin position="107"/>
        <end position="139"/>
    </location>
</feature>
<dbReference type="InterPro" id="IPR036770">
    <property type="entry name" value="Ankyrin_rpt-contain_sf"/>
</dbReference>
<comment type="caution">
    <text evidence="13">The sequence shown here is derived from an EMBL/GenBank/DDBJ whole genome shotgun (WGS) entry which is preliminary data.</text>
</comment>
<evidence type="ECO:0000256" key="2">
    <source>
        <dbReference type="ARBA" id="ARBA00004613"/>
    </source>
</evidence>
<sequence>MVRITIFLNENNETPVDVAMNSTLNKNIQIVASLKLISCLFSAVKENDISKVEDLLNEGLKFSEFGYANLKIDKNISFLHYVVRKGYDKIMSLLLKYYADPNARTEDVCTPLHYAVRFSHPKIVNSLLQNGAIFDVKCKDKKTPKDYAIDKDVIDLLVFLQALFTKIRNNEKLTLDSLASLRDLDTIKAVMRARNSCGKTLITFAVLKEHPEVELLKSLFQHDVTVQCQRADIPRCVLDIQEVMFKLLLKEEKYDEAEILIEKIYKIRREILGDCNKETLIAMKKLMASVFGLKGRKKEALNMCEEVLNKQRDVFGSDHAETLLTQILIIELMCEEETENGNLTKALKLCQVTLEKLRKVLEITDFILQLKIQVAKQLTNLGKPKEGLDILNEVLEIQKGKFGLYHAKTSDTLFQIAETLFVMGEEEDSLKAFSETHEIRRRVLGPNNAKTLHSYFWVANVLYLQRMFHEAYEIYKNDLESRIAILGENHPDILDTQERMDSIVSHAIFY</sequence>
<feature type="repeat" description="ANK" evidence="12">
    <location>
        <begin position="74"/>
        <end position="106"/>
    </location>
</feature>
<evidence type="ECO:0000256" key="12">
    <source>
        <dbReference type="PROSITE-ProRule" id="PRU00023"/>
    </source>
</evidence>
<keyword evidence="12" id="KW-0040">ANK repeat</keyword>
<dbReference type="SUPFAM" id="SSF48403">
    <property type="entry name" value="Ankyrin repeat"/>
    <property type="match status" value="1"/>
</dbReference>
<evidence type="ECO:0000256" key="7">
    <source>
        <dbReference type="ARBA" id="ARBA00022699"/>
    </source>
</evidence>
<keyword evidence="11" id="KW-1053">Target membrane</keyword>
<evidence type="ECO:0000256" key="3">
    <source>
        <dbReference type="ARBA" id="ARBA00022483"/>
    </source>
</evidence>
<dbReference type="InterPro" id="IPR002110">
    <property type="entry name" value="Ankyrin_rpt"/>
</dbReference>
<organism evidence="13 14">
    <name type="scientific">Larinioides sclopetarius</name>
    <dbReference type="NCBI Taxonomy" id="280406"/>
    <lineage>
        <taxon>Eukaryota</taxon>
        <taxon>Metazoa</taxon>
        <taxon>Ecdysozoa</taxon>
        <taxon>Arthropoda</taxon>
        <taxon>Chelicerata</taxon>
        <taxon>Arachnida</taxon>
        <taxon>Araneae</taxon>
        <taxon>Araneomorphae</taxon>
        <taxon>Entelegynae</taxon>
        <taxon>Araneoidea</taxon>
        <taxon>Araneidae</taxon>
        <taxon>Larinioides</taxon>
    </lineage>
</organism>
<protein>
    <submittedName>
        <fullName evidence="13">Uncharacterized protein</fullName>
    </submittedName>
</protein>
<keyword evidence="6" id="KW-0800">Toxin</keyword>
<accession>A0AAV2AFL9</accession>
<dbReference type="GO" id="GO:0006887">
    <property type="term" value="P:exocytosis"/>
    <property type="evidence" value="ECO:0007669"/>
    <property type="project" value="UniProtKB-KW"/>
</dbReference>
<dbReference type="Gene3D" id="1.25.40.10">
    <property type="entry name" value="Tetratricopeptide repeat domain"/>
    <property type="match status" value="2"/>
</dbReference>
<keyword evidence="11" id="KW-0472">Membrane</keyword>
<dbReference type="PANTHER" id="PTHR45641">
    <property type="entry name" value="TETRATRICOPEPTIDE REPEAT PROTEIN (AFU_ORTHOLOGUE AFUA_6G03870)"/>
    <property type="match status" value="1"/>
</dbReference>
<dbReference type="Gene3D" id="1.25.40.20">
    <property type="entry name" value="Ankyrin repeat-containing domain"/>
    <property type="match status" value="1"/>
</dbReference>
<dbReference type="PANTHER" id="PTHR45641:SF19">
    <property type="entry name" value="NEPHROCYSTIN-3"/>
    <property type="match status" value="1"/>
</dbReference>
<evidence type="ECO:0000256" key="10">
    <source>
        <dbReference type="ARBA" id="ARBA00023028"/>
    </source>
</evidence>
<keyword evidence="7" id="KW-0528">Neurotoxin</keyword>
<dbReference type="PROSITE" id="PS50088">
    <property type="entry name" value="ANK_REPEAT"/>
    <property type="match status" value="2"/>
</dbReference>
<dbReference type="GO" id="GO:0005576">
    <property type="term" value="C:extracellular region"/>
    <property type="evidence" value="ECO:0007669"/>
    <property type="project" value="UniProtKB-SubCell"/>
</dbReference>
<keyword evidence="9" id="KW-0802">TPR repeat</keyword>
<dbReference type="SUPFAM" id="SSF48452">
    <property type="entry name" value="TPR-like"/>
    <property type="match status" value="1"/>
</dbReference>
<proteinExistence type="predicted"/>
<keyword evidence="3" id="KW-0268">Exocytosis</keyword>
<dbReference type="Pfam" id="PF13374">
    <property type="entry name" value="TPR_10"/>
    <property type="match status" value="2"/>
</dbReference>
<evidence type="ECO:0000256" key="6">
    <source>
        <dbReference type="ARBA" id="ARBA00022656"/>
    </source>
</evidence>
<evidence type="ECO:0000256" key="1">
    <source>
        <dbReference type="ARBA" id="ARBA00004175"/>
    </source>
</evidence>
<keyword evidence="14" id="KW-1185">Reference proteome</keyword>
<evidence type="ECO:0000256" key="9">
    <source>
        <dbReference type="ARBA" id="ARBA00022803"/>
    </source>
</evidence>
<dbReference type="GO" id="GO:0044218">
    <property type="term" value="C:other organism cell membrane"/>
    <property type="evidence" value="ECO:0007669"/>
    <property type="project" value="UniProtKB-KW"/>
</dbReference>
<evidence type="ECO:0000256" key="4">
    <source>
        <dbReference type="ARBA" id="ARBA00022525"/>
    </source>
</evidence>
<comment type="subcellular location">
    <subcellularLocation>
        <location evidence="2">Secreted</location>
    </subcellularLocation>
    <subcellularLocation>
        <location evidence="1">Target cell membrane</location>
    </subcellularLocation>
</comment>
<name>A0AAV2AFL9_9ARAC</name>
<keyword evidence="8" id="KW-0677">Repeat</keyword>
<keyword evidence="10" id="KW-0638">Presynaptic neurotoxin</keyword>
<dbReference type="Pfam" id="PF12796">
    <property type="entry name" value="Ank_2"/>
    <property type="match status" value="1"/>
</dbReference>
<dbReference type="GO" id="GO:0090729">
    <property type="term" value="F:toxin activity"/>
    <property type="evidence" value="ECO:0007669"/>
    <property type="project" value="UniProtKB-KW"/>
</dbReference>
<gene>
    <name evidence="13" type="ORF">LARSCL_LOCUS12223</name>
</gene>
<evidence type="ECO:0000256" key="11">
    <source>
        <dbReference type="ARBA" id="ARBA00023298"/>
    </source>
</evidence>
<dbReference type="InterPro" id="IPR011990">
    <property type="entry name" value="TPR-like_helical_dom_sf"/>
</dbReference>
<dbReference type="Proteomes" id="UP001497382">
    <property type="component" value="Unassembled WGS sequence"/>
</dbReference>
<dbReference type="EMBL" id="CAXIEN010000160">
    <property type="protein sequence ID" value="CAL1282717.1"/>
    <property type="molecule type" value="Genomic_DNA"/>
</dbReference>
<dbReference type="GO" id="GO:0044231">
    <property type="term" value="C:host cell presynaptic membrane"/>
    <property type="evidence" value="ECO:0007669"/>
    <property type="project" value="UniProtKB-KW"/>
</dbReference>
<dbReference type="AlphaFoldDB" id="A0AAV2AFL9"/>
<evidence type="ECO:0000313" key="13">
    <source>
        <dbReference type="EMBL" id="CAL1282717.1"/>
    </source>
</evidence>
<dbReference type="PROSITE" id="PS50297">
    <property type="entry name" value="ANK_REP_REGION"/>
    <property type="match status" value="1"/>
</dbReference>
<keyword evidence="5" id="KW-1052">Target cell membrane</keyword>
<evidence type="ECO:0000313" key="14">
    <source>
        <dbReference type="Proteomes" id="UP001497382"/>
    </source>
</evidence>
<reference evidence="13 14" key="1">
    <citation type="submission" date="2024-04" db="EMBL/GenBank/DDBJ databases">
        <authorList>
            <person name="Rising A."/>
            <person name="Reimegard J."/>
            <person name="Sonavane S."/>
            <person name="Akerstrom W."/>
            <person name="Nylinder S."/>
            <person name="Hedman E."/>
            <person name="Kallberg Y."/>
        </authorList>
    </citation>
    <scope>NUCLEOTIDE SEQUENCE [LARGE SCALE GENOMIC DNA]</scope>
</reference>
<keyword evidence="4" id="KW-0964">Secreted</keyword>
<dbReference type="SMART" id="SM00248">
    <property type="entry name" value="ANK"/>
    <property type="match status" value="5"/>
</dbReference>